<dbReference type="Proteomes" id="UP000178650">
    <property type="component" value="Unassembled WGS sequence"/>
</dbReference>
<evidence type="ECO:0000313" key="3">
    <source>
        <dbReference type="Proteomes" id="UP000178650"/>
    </source>
</evidence>
<organism evidence="2 3">
    <name type="scientific">Candidatus Staskawiczbacteria bacterium RIFOXYB1_FULL_37_44</name>
    <dbReference type="NCBI Taxonomy" id="1802223"/>
    <lineage>
        <taxon>Bacteria</taxon>
        <taxon>Candidatus Staskawicziibacteriota</taxon>
    </lineage>
</organism>
<reference evidence="2 3" key="1">
    <citation type="journal article" date="2016" name="Nat. Commun.">
        <title>Thousands of microbial genomes shed light on interconnected biogeochemical processes in an aquifer system.</title>
        <authorList>
            <person name="Anantharaman K."/>
            <person name="Brown C.T."/>
            <person name="Hug L.A."/>
            <person name="Sharon I."/>
            <person name="Castelle C.J."/>
            <person name="Probst A.J."/>
            <person name="Thomas B.C."/>
            <person name="Singh A."/>
            <person name="Wilkins M.J."/>
            <person name="Karaoz U."/>
            <person name="Brodie E.L."/>
            <person name="Williams K.H."/>
            <person name="Hubbard S.S."/>
            <person name="Banfield J.F."/>
        </authorList>
    </citation>
    <scope>NUCLEOTIDE SEQUENCE [LARGE SCALE GENOMIC DNA]</scope>
</reference>
<dbReference type="EMBL" id="MHPJ01000015">
    <property type="protein sequence ID" value="OGZ78702.1"/>
    <property type="molecule type" value="Genomic_DNA"/>
</dbReference>
<gene>
    <name evidence="2" type="ORF">A2358_02775</name>
</gene>
<feature type="chain" id="PRO_5009583282" description="Peptidoglycan binding-like domain-containing protein" evidence="1">
    <location>
        <begin position="25"/>
        <end position="562"/>
    </location>
</feature>
<protein>
    <recommendedName>
        <fullName evidence="4">Peptidoglycan binding-like domain-containing protein</fullName>
    </recommendedName>
</protein>
<name>A0A1G2IVK3_9BACT</name>
<keyword evidence="1" id="KW-0732">Signal</keyword>
<comment type="caution">
    <text evidence="2">The sequence shown here is derived from an EMBL/GenBank/DDBJ whole genome shotgun (WGS) entry which is preliminary data.</text>
</comment>
<dbReference type="AlphaFoldDB" id="A0A1G2IVK3"/>
<accession>A0A1G2IVK3</accession>
<feature type="signal peptide" evidence="1">
    <location>
        <begin position="1"/>
        <end position="24"/>
    </location>
</feature>
<evidence type="ECO:0000313" key="2">
    <source>
        <dbReference type="EMBL" id="OGZ78702.1"/>
    </source>
</evidence>
<proteinExistence type="predicted"/>
<sequence length="562" mass="59179">MKLKIFLAVLLSVLIFAVTGQALAISWCHTFNTNLGYAQSNSNDIATKLEVMSLHVALLDQGISYDPDGAVTYSTGTSEGVKQFQSKYFISPQSGWTGPLTRTKLNQLYGCTSSGNPSVSVPACTESNWTYVLSPSTCPSFEMQTKTWTRIGNCTGGTTHPASETIFCNYKPSVPVCLSFTYSNWSLCASSGVKTRTVVSSYPAGCAGGNPVLSQSCVSNTTDANTNTDTNTNINTNTCVPDWVCSDWSDCANSQQTKICVDFNGCAVLTNKPSETQSCAMPPTVDIKAWVATRADLSDGPILISSNKGVYLQWTSSNVDSCVASGGWIGTKNTTNSAGFYTGQLTSSQTYTISCAGAGGTVTDSVTVNPTISPITDIKAENVNGPITISNNGTATLSWETANVSSCSLIPVTYCVGCNPDYEVEGTPESVLDHGTKSVTLSYSQYVPKKSYIISCKDSSGNIVSDTVLVNVSQLNAPSVALRANGRLSSAAIFEGNSVSLTWTSSGADTCTASEKWSGSKSVSGSETVTMPDFSGLTYEYSLTCSGPTGKAESSVKVSRIP</sequence>
<evidence type="ECO:0008006" key="4">
    <source>
        <dbReference type="Google" id="ProtNLM"/>
    </source>
</evidence>
<evidence type="ECO:0000256" key="1">
    <source>
        <dbReference type="SAM" id="SignalP"/>
    </source>
</evidence>
<dbReference type="STRING" id="1802223.A2358_02775"/>